<evidence type="ECO:0000256" key="4">
    <source>
        <dbReference type="ARBA" id="ARBA00023002"/>
    </source>
</evidence>
<dbReference type="EMBL" id="ACKZ01000016">
    <property type="protein sequence ID" value="EEW37554.1"/>
    <property type="molecule type" value="Genomic_DNA"/>
</dbReference>
<dbReference type="Pfam" id="PF00890">
    <property type="entry name" value="FAD_binding_2"/>
    <property type="match status" value="1"/>
</dbReference>
<keyword evidence="3 5" id="KW-0274">FAD</keyword>
<dbReference type="InterPro" id="IPR050315">
    <property type="entry name" value="FAD-oxidoreductase_2"/>
</dbReference>
<dbReference type="AlphaFoldDB" id="C8NG68"/>
<evidence type="ECO:0000313" key="8">
    <source>
        <dbReference type="Proteomes" id="UP000005926"/>
    </source>
</evidence>
<comment type="caution">
    <text evidence="7">The sequence shown here is derived from an EMBL/GenBank/DDBJ whole genome shotgun (WGS) entry which is preliminary data.</text>
</comment>
<comment type="cofactor">
    <cofactor evidence="1">
        <name>FAD</name>
        <dbReference type="ChEBI" id="CHEBI:57692"/>
    </cofactor>
</comment>
<dbReference type="PROSITE" id="PS51257">
    <property type="entry name" value="PROKAR_LIPOPROTEIN"/>
    <property type="match status" value="1"/>
</dbReference>
<comment type="similarity">
    <text evidence="5">Belongs to the FAD-dependent oxidoreductase 2 family. FRD/SDH subfamily.</text>
</comment>
<sequence>MKMRKGIIASLALSSVLLLAACGNNSSQSSSSAKETTTTTAEAVASASAQKYADPSTLKESYDVIIVGSGGAGLSAAIQAKEAGLNPVILEKMPTAGGNTTKSSAGMNASQTKFQEKEGIQDSNDKFYEESLKGGHGTNNPELLRYLVDNSASAIDWLDSMGITLSNLTTTGGMSQKRTHRPADGSAVGEYLVNGLLRNVSEREIPLFVNAVVTKVNEKDGKVTGVNVTIDGKEKTVSAKAVVLTTGGFGANMEMVTEYKPELKGFVTTNQKGSTGDGIVLAKELGAATVDMKDIQIHPTVEQSTSTLISESVRGEGAILVNQDGKRFYNEMETRDKVSQQIIGLKEKYAYLVFDSALTERAKAVKFYEKRGLVKKADTIEALAKEINVPADALKATLETWNKAVADKNDAEFGRKTAMDHDLSKGPYYAIQIAPGIHHTMGGLKINTKAQVLKEDGSAIQGLYAAGEVTGGVHGENRIGGNAVADIIIFGRQAGAQSAAYAKEN</sequence>
<gene>
    <name evidence="7" type="ORF">HMPREF0444_0913</name>
</gene>
<dbReference type="InterPro" id="IPR027477">
    <property type="entry name" value="Succ_DH/fumarate_Rdtase_cat_sf"/>
</dbReference>
<dbReference type="PANTHER" id="PTHR43400">
    <property type="entry name" value="FUMARATE REDUCTASE"/>
    <property type="match status" value="1"/>
</dbReference>
<protein>
    <submittedName>
        <fullName evidence="7">Flavocytochrome c</fullName>
        <ecNumber evidence="7">1.3.99.1</ecNumber>
    </submittedName>
</protein>
<keyword evidence="2 5" id="KW-0285">Flavoprotein</keyword>
<dbReference type="InterPro" id="IPR010960">
    <property type="entry name" value="Flavocytochrome_c"/>
</dbReference>
<reference evidence="7 8" key="1">
    <citation type="submission" date="2009-08" db="EMBL/GenBank/DDBJ databases">
        <authorList>
            <person name="Muzny D."/>
            <person name="Qin X."/>
            <person name="Deng J."/>
            <person name="Jiang H."/>
            <person name="Liu Y."/>
            <person name="Qu J."/>
            <person name="Song X.-Z."/>
            <person name="Zhang L."/>
            <person name="Thornton R."/>
            <person name="Coyle M."/>
            <person name="Francisco L."/>
            <person name="Jackson L."/>
            <person name="Javaid M."/>
            <person name="Korchina V."/>
            <person name="Kovar C."/>
            <person name="Mata R."/>
            <person name="Mathew T."/>
            <person name="Ngo R."/>
            <person name="Nguyen L."/>
            <person name="Nguyen N."/>
            <person name="Okwuonu G."/>
            <person name="Ongeri F."/>
            <person name="Pham C."/>
            <person name="Simmons D."/>
            <person name="Wilczek-Boney K."/>
            <person name="Hale W."/>
            <person name="Jakkamsetti A."/>
            <person name="Pham P."/>
            <person name="Ruth R."/>
            <person name="San Lucas F."/>
            <person name="Warren J."/>
            <person name="Zhang J."/>
            <person name="Zhao Z."/>
            <person name="Zhou C."/>
            <person name="Zhu D."/>
            <person name="Lee S."/>
            <person name="Bess C."/>
            <person name="Blankenburg K."/>
            <person name="Forbes L."/>
            <person name="Fu Q."/>
            <person name="Gubbala S."/>
            <person name="Hirani K."/>
            <person name="Jayaseelan J.C."/>
            <person name="Lara F."/>
            <person name="Munidasa M."/>
            <person name="Palculict T."/>
            <person name="Patil S."/>
            <person name="Pu L.-L."/>
            <person name="Saada N."/>
            <person name="Tang L."/>
            <person name="Weissenberger G."/>
            <person name="Zhu Y."/>
            <person name="Hemphill L."/>
            <person name="Shang Y."/>
            <person name="Youmans B."/>
            <person name="Ayvaz T."/>
            <person name="Ross M."/>
            <person name="Santibanez J."/>
            <person name="Aqrawi P."/>
            <person name="Gross S."/>
            <person name="Joshi V."/>
            <person name="Fowler G."/>
            <person name="Nazareth L."/>
            <person name="Reid J."/>
            <person name="Worley K."/>
            <person name="Petrosino J."/>
            <person name="Highlander S."/>
            <person name="Gibbs R."/>
        </authorList>
    </citation>
    <scope>NUCLEOTIDE SEQUENCE [LARGE SCALE GENOMIC DNA]</scope>
    <source>
        <strain evidence="7 8">ATCC 49175</strain>
    </source>
</reference>
<evidence type="ECO:0000256" key="3">
    <source>
        <dbReference type="ARBA" id="ARBA00022827"/>
    </source>
</evidence>
<feature type="chain" id="PRO_5039756558" evidence="5">
    <location>
        <begin position="21"/>
        <end position="505"/>
    </location>
</feature>
<evidence type="ECO:0000256" key="1">
    <source>
        <dbReference type="ARBA" id="ARBA00001974"/>
    </source>
</evidence>
<name>C8NG68_9LACT</name>
<organism evidence="7 8">
    <name type="scientific">Granulicatella adiacens ATCC 49175</name>
    <dbReference type="NCBI Taxonomy" id="638301"/>
    <lineage>
        <taxon>Bacteria</taxon>
        <taxon>Bacillati</taxon>
        <taxon>Bacillota</taxon>
        <taxon>Bacilli</taxon>
        <taxon>Lactobacillales</taxon>
        <taxon>Carnobacteriaceae</taxon>
        <taxon>Granulicatella</taxon>
    </lineage>
</organism>
<dbReference type="Proteomes" id="UP000005926">
    <property type="component" value="Unassembled WGS sequence"/>
</dbReference>
<dbReference type="Gene3D" id="3.90.700.10">
    <property type="entry name" value="Succinate dehydrogenase/fumarate reductase flavoprotein, catalytic domain"/>
    <property type="match status" value="1"/>
</dbReference>
<dbReference type="NCBIfam" id="TIGR01813">
    <property type="entry name" value="flavo_cyto_c"/>
    <property type="match status" value="1"/>
</dbReference>
<dbReference type="HOGENOM" id="CLU_011398_4_5_9"/>
<dbReference type="Gene3D" id="3.50.50.60">
    <property type="entry name" value="FAD/NAD(P)-binding domain"/>
    <property type="match status" value="1"/>
</dbReference>
<evidence type="ECO:0000256" key="5">
    <source>
        <dbReference type="RuleBase" id="RU366062"/>
    </source>
</evidence>
<feature type="signal peptide" evidence="5">
    <location>
        <begin position="1"/>
        <end position="20"/>
    </location>
</feature>
<accession>C8NG68</accession>
<dbReference type="PANTHER" id="PTHR43400:SF7">
    <property type="entry name" value="FAD-DEPENDENT OXIDOREDUCTASE 2 FAD BINDING DOMAIN-CONTAINING PROTEIN"/>
    <property type="match status" value="1"/>
</dbReference>
<dbReference type="GO" id="GO:0010181">
    <property type="term" value="F:FMN binding"/>
    <property type="evidence" value="ECO:0007669"/>
    <property type="project" value="InterPro"/>
</dbReference>
<proteinExistence type="inferred from homology"/>
<keyword evidence="5" id="KW-0732">Signal</keyword>
<evidence type="ECO:0000259" key="6">
    <source>
        <dbReference type="Pfam" id="PF00890"/>
    </source>
</evidence>
<dbReference type="GO" id="GO:0033765">
    <property type="term" value="F:steroid dehydrogenase activity, acting on the CH-CH group of donors"/>
    <property type="evidence" value="ECO:0007669"/>
    <property type="project" value="UniProtKB-ARBA"/>
</dbReference>
<dbReference type="InterPro" id="IPR036188">
    <property type="entry name" value="FAD/NAD-bd_sf"/>
</dbReference>
<feature type="domain" description="FAD-dependent oxidoreductase 2 FAD-binding" evidence="6">
    <location>
        <begin position="63"/>
        <end position="484"/>
    </location>
</feature>
<dbReference type="FunFam" id="3.90.700.10:FF:000007">
    <property type="entry name" value="NADH-dependent fumarate reductase"/>
    <property type="match status" value="1"/>
</dbReference>
<keyword evidence="4 5" id="KW-0560">Oxidoreductase</keyword>
<evidence type="ECO:0000256" key="2">
    <source>
        <dbReference type="ARBA" id="ARBA00022630"/>
    </source>
</evidence>
<dbReference type="EC" id="1.3.99.1" evidence="7"/>
<dbReference type="SUPFAM" id="SSF56425">
    <property type="entry name" value="Succinate dehydrogenase/fumarate reductase flavoprotein, catalytic domain"/>
    <property type="match status" value="1"/>
</dbReference>
<dbReference type="InterPro" id="IPR003953">
    <property type="entry name" value="FAD-dep_OxRdtase_2_FAD-bd"/>
</dbReference>
<dbReference type="STRING" id="638301.HMPREF0444_0913"/>
<keyword evidence="8" id="KW-1185">Reference proteome</keyword>
<dbReference type="eggNOG" id="COG1053">
    <property type="taxonomic scope" value="Bacteria"/>
</dbReference>
<dbReference type="PRINTS" id="PR00368">
    <property type="entry name" value="FADPNR"/>
</dbReference>
<dbReference type="NCBIfam" id="NF005064">
    <property type="entry name" value="PRK06481.1"/>
    <property type="match status" value="1"/>
</dbReference>
<dbReference type="SUPFAM" id="SSF51905">
    <property type="entry name" value="FAD/NAD(P)-binding domain"/>
    <property type="match status" value="1"/>
</dbReference>
<evidence type="ECO:0000313" key="7">
    <source>
        <dbReference type="EMBL" id="EEW37554.1"/>
    </source>
</evidence>